<organism evidence="6 7">
    <name type="scientific">Novibacillus thermophilus</name>
    <dbReference type="NCBI Taxonomy" id="1471761"/>
    <lineage>
        <taxon>Bacteria</taxon>
        <taxon>Bacillati</taxon>
        <taxon>Bacillota</taxon>
        <taxon>Bacilli</taxon>
        <taxon>Bacillales</taxon>
        <taxon>Thermoactinomycetaceae</taxon>
        <taxon>Novibacillus</taxon>
    </lineage>
</organism>
<keyword evidence="6" id="KW-0282">Flagellum</keyword>
<dbReference type="HAMAP" id="MF_00724">
    <property type="entry name" value="FliE"/>
    <property type="match status" value="1"/>
</dbReference>
<dbReference type="PANTHER" id="PTHR34653:SF1">
    <property type="entry name" value="FLAGELLAR HOOK-BASAL BODY COMPLEX PROTEIN FLIE"/>
    <property type="match status" value="1"/>
</dbReference>
<dbReference type="PANTHER" id="PTHR34653">
    <property type="match status" value="1"/>
</dbReference>
<evidence type="ECO:0000256" key="3">
    <source>
        <dbReference type="ARBA" id="ARBA00023143"/>
    </source>
</evidence>
<evidence type="ECO:0000256" key="1">
    <source>
        <dbReference type="ARBA" id="ARBA00004117"/>
    </source>
</evidence>
<evidence type="ECO:0000313" key="6">
    <source>
        <dbReference type="EMBL" id="AQS56892.1"/>
    </source>
</evidence>
<dbReference type="EMBL" id="CP019699">
    <property type="protein sequence ID" value="AQS56892.1"/>
    <property type="molecule type" value="Genomic_DNA"/>
</dbReference>
<keyword evidence="7" id="KW-1185">Reference proteome</keyword>
<dbReference type="PRINTS" id="PR01006">
    <property type="entry name" value="FLGHOOKFLIE"/>
</dbReference>
<accession>A0A1U9KA26</accession>
<evidence type="ECO:0000256" key="5">
    <source>
        <dbReference type="NCBIfam" id="TIGR00205"/>
    </source>
</evidence>
<dbReference type="GO" id="GO:0003774">
    <property type="term" value="F:cytoskeletal motor activity"/>
    <property type="evidence" value="ECO:0007669"/>
    <property type="project" value="InterPro"/>
</dbReference>
<dbReference type="NCBIfam" id="TIGR00205">
    <property type="entry name" value="fliE"/>
    <property type="match status" value="1"/>
</dbReference>
<evidence type="ECO:0000256" key="4">
    <source>
        <dbReference type="HAMAP-Rule" id="MF_00724"/>
    </source>
</evidence>
<dbReference type="Pfam" id="PF02049">
    <property type="entry name" value="FliE"/>
    <property type="match status" value="1"/>
</dbReference>
<dbReference type="AlphaFoldDB" id="A0A1U9KA26"/>
<dbReference type="OrthoDB" id="9812413at2"/>
<evidence type="ECO:0000256" key="2">
    <source>
        <dbReference type="ARBA" id="ARBA00009272"/>
    </source>
</evidence>
<comment type="subcellular location">
    <subcellularLocation>
        <location evidence="1 4">Bacterial flagellum basal body</location>
    </subcellularLocation>
</comment>
<dbReference type="RefSeq" id="WP_077720763.1">
    <property type="nucleotide sequence ID" value="NZ_CP019699.1"/>
</dbReference>
<dbReference type="STRING" id="1471761.B0W44_15185"/>
<dbReference type="KEGG" id="ntr:B0W44_15185"/>
<keyword evidence="6" id="KW-0966">Cell projection</keyword>
<evidence type="ECO:0000313" key="7">
    <source>
        <dbReference type="Proteomes" id="UP000188603"/>
    </source>
</evidence>
<keyword evidence="3 4" id="KW-0975">Bacterial flagellum</keyword>
<dbReference type="GO" id="GO:0009425">
    <property type="term" value="C:bacterial-type flagellum basal body"/>
    <property type="evidence" value="ECO:0007669"/>
    <property type="project" value="UniProtKB-SubCell"/>
</dbReference>
<dbReference type="InterPro" id="IPR001624">
    <property type="entry name" value="FliE"/>
</dbReference>
<reference evidence="6 7" key="1">
    <citation type="journal article" date="2015" name="Int. J. Syst. Evol. Microbiol.">
        <title>Novibacillus thermophilus gen. nov., sp. nov., a Gram-staining-negative and moderately thermophilic member of the family Thermoactinomycetaceae.</title>
        <authorList>
            <person name="Yang G."/>
            <person name="Chen J."/>
            <person name="Zhou S."/>
        </authorList>
    </citation>
    <scope>NUCLEOTIDE SEQUENCE [LARGE SCALE GENOMIC DNA]</scope>
    <source>
        <strain evidence="6 7">SG-1</strain>
    </source>
</reference>
<dbReference type="GO" id="GO:0005198">
    <property type="term" value="F:structural molecule activity"/>
    <property type="evidence" value="ECO:0007669"/>
    <property type="project" value="UniProtKB-UniRule"/>
</dbReference>
<keyword evidence="6" id="KW-0969">Cilium</keyword>
<name>A0A1U9KA26_9BACL</name>
<gene>
    <name evidence="4" type="primary">fliE</name>
    <name evidence="6" type="ORF">B0W44_15185</name>
</gene>
<sequence length="97" mass="10682">MIESVGSVTQSVQTVSKQQRAAHVADAFKQALADAIRQVNDQQLQAEALHTRLAAGEVNNLHDVVIAQEKASLSLQLALQVRNKAVEAYQEMMRMQI</sequence>
<proteinExistence type="inferred from homology"/>
<dbReference type="Proteomes" id="UP000188603">
    <property type="component" value="Chromosome"/>
</dbReference>
<comment type="similarity">
    <text evidence="2 4">Belongs to the FliE family.</text>
</comment>
<dbReference type="GO" id="GO:0071973">
    <property type="term" value="P:bacterial-type flagellum-dependent cell motility"/>
    <property type="evidence" value="ECO:0007669"/>
    <property type="project" value="InterPro"/>
</dbReference>
<protein>
    <recommendedName>
        <fullName evidence="4 5">Flagellar hook-basal body complex protein FliE</fullName>
    </recommendedName>
</protein>